<name>A0AAJ0FD66_9PEZI</name>
<dbReference type="GO" id="GO:0000981">
    <property type="term" value="F:DNA-binding transcription factor activity, RNA polymerase II-specific"/>
    <property type="evidence" value="ECO:0007669"/>
    <property type="project" value="InterPro"/>
</dbReference>
<evidence type="ECO:0000313" key="7">
    <source>
        <dbReference type="Proteomes" id="UP001244011"/>
    </source>
</evidence>
<evidence type="ECO:0000256" key="4">
    <source>
        <dbReference type="SAM" id="MobiDB-lite"/>
    </source>
</evidence>
<dbReference type="SUPFAM" id="SSF57701">
    <property type="entry name" value="Zn2/Cys6 DNA-binding domain"/>
    <property type="match status" value="1"/>
</dbReference>
<dbReference type="InterPro" id="IPR036864">
    <property type="entry name" value="Zn2-C6_fun-type_DNA-bd_sf"/>
</dbReference>
<comment type="caution">
    <text evidence="6">The sequence shown here is derived from an EMBL/GenBank/DDBJ whole genome shotgun (WGS) entry which is preliminary data.</text>
</comment>
<dbReference type="AlphaFoldDB" id="A0AAJ0FD66"/>
<proteinExistence type="predicted"/>
<dbReference type="CDD" id="cd00067">
    <property type="entry name" value="GAL4"/>
    <property type="match status" value="1"/>
</dbReference>
<keyword evidence="1" id="KW-0805">Transcription regulation</keyword>
<dbReference type="InterPro" id="IPR001138">
    <property type="entry name" value="Zn2Cys6_DnaBD"/>
</dbReference>
<feature type="domain" description="Zn(2)-C6 fungal-type" evidence="5">
    <location>
        <begin position="22"/>
        <end position="65"/>
    </location>
</feature>
<organism evidence="6 7">
    <name type="scientific">Phialemonium atrogriseum</name>
    <dbReference type="NCBI Taxonomy" id="1093897"/>
    <lineage>
        <taxon>Eukaryota</taxon>
        <taxon>Fungi</taxon>
        <taxon>Dikarya</taxon>
        <taxon>Ascomycota</taxon>
        <taxon>Pezizomycotina</taxon>
        <taxon>Sordariomycetes</taxon>
        <taxon>Sordariomycetidae</taxon>
        <taxon>Cephalothecales</taxon>
        <taxon>Cephalothecaceae</taxon>
        <taxon>Phialemonium</taxon>
    </lineage>
</organism>
<protein>
    <recommendedName>
        <fullName evidence="5">Zn(2)-C6 fungal-type domain-containing protein</fullName>
    </recommendedName>
</protein>
<feature type="region of interest" description="Disordered" evidence="4">
    <location>
        <begin position="149"/>
        <end position="176"/>
    </location>
</feature>
<keyword evidence="3" id="KW-0539">Nucleus</keyword>
<dbReference type="RefSeq" id="XP_060279095.1">
    <property type="nucleotide sequence ID" value="XM_060430265.1"/>
</dbReference>
<evidence type="ECO:0000259" key="5">
    <source>
        <dbReference type="Pfam" id="PF00172"/>
    </source>
</evidence>
<gene>
    <name evidence="6" type="ORF">QBC33DRAFT_563293</name>
</gene>
<dbReference type="GeneID" id="85313452"/>
<sequence length="760" mass="82650">MSAKSPRTAADSQRRKVRKGTHSCWECRRRKIRCQFASEDDANANANASCIPCRARGSACRSQEFVDASHAEPAPDRRLAQRLARLEELMEKLVESMVPDASVTTDLDMASGVSASPSISAPGAVRQPVNVPNGSLSPAIPAGLLAGVHSRGSASQSSPAMLTPESAQAANMESERVPAQGYERVCRILQGLFPDQQDMNTIVRESPGVLFVTSLFYSNKDITEGNSEPLSHLTLIPPVSSHPTVLARRLLQVSICMQQLPPAFDKENLVMKSTIAQTMANIVSTVIDLVTSNDEVIGTAEGLECLILQGVWQANAGNLRKAWLSYRRALSLGQLMGIDRAGSHALKSADPRSNSKLQPSPESLWYRIIFCDRYFSLVLGLPIGAQDNSFASDEATARDTPAEKLEKFHTVIAGRIIDRNSNKTPQAYATTQIIDCDLEAAAQNMARQWWAEPLLNPFATPAQIAQSTCHLNLQIHHFSLLVLLHLPYLLRDPSESRYDYSKATCVRSSREVLKRFISFRSLISSAFACRHIDYAALMAAMTLLLSYLSPKPGTSANPQPLATCGQREEDRKLVEVVRERMEHVAIVNHDRLSRESADMVGQLMVILEAQSAGHGHSVSECGSAALERLHLAIPYLGTISIHPNSSAKAAAAPFAEGLTVGDAAHMLCANSSANGLQHAPDAPLKPLATGGIEQAMDFNTTIEEPQFSPGDYVANGMYMEFEPQDENLLFPDLMAEGDDWAFQGVDTTYWSLLNGGMGSG</sequence>
<evidence type="ECO:0000313" key="6">
    <source>
        <dbReference type="EMBL" id="KAK1762882.1"/>
    </source>
</evidence>
<dbReference type="Gene3D" id="4.10.240.10">
    <property type="entry name" value="Zn(2)-C6 fungal-type DNA-binding domain"/>
    <property type="match status" value="1"/>
</dbReference>
<keyword evidence="7" id="KW-1185">Reference proteome</keyword>
<dbReference type="PANTHER" id="PTHR47840:SF1">
    <property type="entry name" value="ZN(II)2CYS6 TRANSCRIPTION FACTOR (EUROFUNG)"/>
    <property type="match status" value="1"/>
</dbReference>
<dbReference type="EMBL" id="MU839032">
    <property type="protein sequence ID" value="KAK1762882.1"/>
    <property type="molecule type" value="Genomic_DNA"/>
</dbReference>
<evidence type="ECO:0000256" key="1">
    <source>
        <dbReference type="ARBA" id="ARBA00023015"/>
    </source>
</evidence>
<dbReference type="Pfam" id="PF00172">
    <property type="entry name" value="Zn_clus"/>
    <property type="match status" value="1"/>
</dbReference>
<evidence type="ECO:0000256" key="3">
    <source>
        <dbReference type="ARBA" id="ARBA00023242"/>
    </source>
</evidence>
<dbReference type="GO" id="GO:0008270">
    <property type="term" value="F:zinc ion binding"/>
    <property type="evidence" value="ECO:0007669"/>
    <property type="project" value="InterPro"/>
</dbReference>
<feature type="compositionally biased region" description="Polar residues" evidence="4">
    <location>
        <begin position="152"/>
        <end position="171"/>
    </location>
</feature>
<reference evidence="6" key="1">
    <citation type="submission" date="2023-06" db="EMBL/GenBank/DDBJ databases">
        <title>Genome-scale phylogeny and comparative genomics of the fungal order Sordariales.</title>
        <authorList>
            <consortium name="Lawrence Berkeley National Laboratory"/>
            <person name="Hensen N."/>
            <person name="Bonometti L."/>
            <person name="Westerberg I."/>
            <person name="Brannstrom I.O."/>
            <person name="Guillou S."/>
            <person name="Cros-Aarteil S."/>
            <person name="Calhoun S."/>
            <person name="Haridas S."/>
            <person name="Kuo A."/>
            <person name="Mondo S."/>
            <person name="Pangilinan J."/>
            <person name="Riley R."/>
            <person name="Labutti K."/>
            <person name="Andreopoulos B."/>
            <person name="Lipzen A."/>
            <person name="Chen C."/>
            <person name="Yanf M."/>
            <person name="Daum C."/>
            <person name="Ng V."/>
            <person name="Clum A."/>
            <person name="Steindorff A."/>
            <person name="Ohm R."/>
            <person name="Martin F."/>
            <person name="Silar P."/>
            <person name="Natvig D."/>
            <person name="Lalanne C."/>
            <person name="Gautier V."/>
            <person name="Ament-Velasquez S.L."/>
            <person name="Kruys A."/>
            <person name="Hutchinson M.I."/>
            <person name="Powell A.J."/>
            <person name="Barry K."/>
            <person name="Miller A.N."/>
            <person name="Grigoriev I.V."/>
            <person name="Debuchy R."/>
            <person name="Gladieux P."/>
            <person name="Thoren M.H."/>
            <person name="Johannesson H."/>
        </authorList>
    </citation>
    <scope>NUCLEOTIDE SEQUENCE</scope>
    <source>
        <strain evidence="6">8032-3</strain>
    </source>
</reference>
<dbReference type="Proteomes" id="UP001244011">
    <property type="component" value="Unassembled WGS sequence"/>
</dbReference>
<keyword evidence="2" id="KW-0804">Transcription</keyword>
<evidence type="ECO:0000256" key="2">
    <source>
        <dbReference type="ARBA" id="ARBA00023163"/>
    </source>
</evidence>
<accession>A0AAJ0FD66</accession>
<dbReference type="PANTHER" id="PTHR47840">
    <property type="entry name" value="ZN(II)2CYS6 TRANSCRIPTION FACTOR (EUROFUNG)-RELATED"/>
    <property type="match status" value="1"/>
</dbReference>
<dbReference type="CDD" id="cd12148">
    <property type="entry name" value="fungal_TF_MHR"/>
    <property type="match status" value="1"/>
</dbReference>